<evidence type="ECO:0000256" key="4">
    <source>
        <dbReference type="ARBA" id="ARBA00023163"/>
    </source>
</evidence>
<dbReference type="PANTHER" id="PTHR33154:SF33">
    <property type="entry name" value="TRANSCRIPTIONAL REPRESSOR SDPR"/>
    <property type="match status" value="1"/>
</dbReference>
<dbReference type="InterPro" id="IPR051081">
    <property type="entry name" value="HTH_MetalResp_TranReg"/>
</dbReference>
<keyword evidence="4" id="KW-0804">Transcription</keyword>
<dbReference type="InterPro" id="IPR001845">
    <property type="entry name" value="HTH_ArsR_DNA-bd_dom"/>
</dbReference>
<evidence type="ECO:0000313" key="7">
    <source>
        <dbReference type="Proteomes" id="UP000612808"/>
    </source>
</evidence>
<dbReference type="NCBIfam" id="NF033788">
    <property type="entry name" value="HTH_metalloreg"/>
    <property type="match status" value="1"/>
</dbReference>
<dbReference type="AlphaFoldDB" id="A0A8J3J701"/>
<dbReference type="SUPFAM" id="SSF55961">
    <property type="entry name" value="Bet v1-like"/>
    <property type="match status" value="1"/>
</dbReference>
<evidence type="ECO:0000256" key="3">
    <source>
        <dbReference type="ARBA" id="ARBA00023125"/>
    </source>
</evidence>
<dbReference type="Gene3D" id="1.10.10.10">
    <property type="entry name" value="Winged helix-like DNA-binding domain superfamily/Winged helix DNA-binding domain"/>
    <property type="match status" value="1"/>
</dbReference>
<feature type="domain" description="HTH arsR-type" evidence="5">
    <location>
        <begin position="2"/>
        <end position="96"/>
    </location>
</feature>
<keyword evidence="2" id="KW-0805">Transcription regulation</keyword>
<dbReference type="InterPro" id="IPR036388">
    <property type="entry name" value="WH-like_DNA-bd_sf"/>
</dbReference>
<dbReference type="RefSeq" id="WP_203664597.1">
    <property type="nucleotide sequence ID" value="NZ_BAAAZM010000026.1"/>
</dbReference>
<evidence type="ECO:0000259" key="5">
    <source>
        <dbReference type="PROSITE" id="PS50987"/>
    </source>
</evidence>
<organism evidence="6 7">
    <name type="scientific">Actinocatenispora rupis</name>
    <dbReference type="NCBI Taxonomy" id="519421"/>
    <lineage>
        <taxon>Bacteria</taxon>
        <taxon>Bacillati</taxon>
        <taxon>Actinomycetota</taxon>
        <taxon>Actinomycetes</taxon>
        <taxon>Micromonosporales</taxon>
        <taxon>Micromonosporaceae</taxon>
        <taxon>Actinocatenispora</taxon>
    </lineage>
</organism>
<dbReference type="GO" id="GO:0003677">
    <property type="term" value="F:DNA binding"/>
    <property type="evidence" value="ECO:0007669"/>
    <property type="project" value="UniProtKB-KW"/>
</dbReference>
<dbReference type="Proteomes" id="UP000612808">
    <property type="component" value="Unassembled WGS sequence"/>
</dbReference>
<evidence type="ECO:0000256" key="2">
    <source>
        <dbReference type="ARBA" id="ARBA00023015"/>
    </source>
</evidence>
<dbReference type="InterPro" id="IPR023393">
    <property type="entry name" value="START-like_dom_sf"/>
</dbReference>
<dbReference type="SUPFAM" id="SSF46785">
    <property type="entry name" value="Winged helix' DNA-binding domain"/>
    <property type="match status" value="1"/>
</dbReference>
<name>A0A8J3J701_9ACTN</name>
<evidence type="ECO:0000313" key="6">
    <source>
        <dbReference type="EMBL" id="GID16035.1"/>
    </source>
</evidence>
<dbReference type="PANTHER" id="PTHR33154">
    <property type="entry name" value="TRANSCRIPTIONAL REGULATOR, ARSR FAMILY"/>
    <property type="match status" value="1"/>
</dbReference>
<gene>
    <name evidence="6" type="ORF">Aru02nite_69240</name>
</gene>
<dbReference type="PROSITE" id="PS50987">
    <property type="entry name" value="HTH_ARSR_2"/>
    <property type="match status" value="1"/>
</dbReference>
<dbReference type="EMBL" id="BOMB01000051">
    <property type="protein sequence ID" value="GID16035.1"/>
    <property type="molecule type" value="Genomic_DNA"/>
</dbReference>
<dbReference type="InterPro" id="IPR011991">
    <property type="entry name" value="ArsR-like_HTH"/>
</dbReference>
<dbReference type="CDD" id="cd07814">
    <property type="entry name" value="SRPBCC_CalC_Aha1-like"/>
    <property type="match status" value="1"/>
</dbReference>
<evidence type="ECO:0000256" key="1">
    <source>
        <dbReference type="ARBA" id="ARBA00006817"/>
    </source>
</evidence>
<keyword evidence="7" id="KW-1185">Reference proteome</keyword>
<dbReference type="Pfam" id="PF12840">
    <property type="entry name" value="HTH_20"/>
    <property type="match status" value="1"/>
</dbReference>
<dbReference type="SMART" id="SM00418">
    <property type="entry name" value="HTH_ARSR"/>
    <property type="match status" value="1"/>
</dbReference>
<proteinExistence type="inferred from homology"/>
<dbReference type="CDD" id="cd00090">
    <property type="entry name" value="HTH_ARSR"/>
    <property type="match status" value="1"/>
</dbReference>
<dbReference type="GO" id="GO:0003700">
    <property type="term" value="F:DNA-binding transcription factor activity"/>
    <property type="evidence" value="ECO:0007669"/>
    <property type="project" value="InterPro"/>
</dbReference>
<dbReference type="PRINTS" id="PR00778">
    <property type="entry name" value="HTHARSR"/>
</dbReference>
<accession>A0A8J3J701</accession>
<dbReference type="InterPro" id="IPR036390">
    <property type="entry name" value="WH_DNA-bd_sf"/>
</dbReference>
<protein>
    <submittedName>
        <fullName evidence="6">ArsR family transcriptional regulator</fullName>
    </submittedName>
</protein>
<reference evidence="6" key="1">
    <citation type="submission" date="2021-01" db="EMBL/GenBank/DDBJ databases">
        <title>Whole genome shotgun sequence of Actinocatenispora rupis NBRC 107355.</title>
        <authorList>
            <person name="Komaki H."/>
            <person name="Tamura T."/>
        </authorList>
    </citation>
    <scope>NUCLEOTIDE SEQUENCE</scope>
    <source>
        <strain evidence="6">NBRC 107355</strain>
    </source>
</reference>
<dbReference type="Pfam" id="PF08327">
    <property type="entry name" value="AHSA1"/>
    <property type="match status" value="1"/>
</dbReference>
<comment type="similarity">
    <text evidence="1">Belongs to the AHA1 family.</text>
</comment>
<keyword evidence="3" id="KW-0238">DNA-binding</keyword>
<comment type="caution">
    <text evidence="6">The sequence shown here is derived from an EMBL/GenBank/DDBJ whole genome shotgun (WGS) entry which is preliminary data.</text>
</comment>
<sequence length="262" mass="28489">MTDEVRRDDVQRALAAIGEPTRFRILELLAARPYTVGEVAEAIGALQPQTTKHLQVLAAAGVVRVHKLGRRRVARLDRTALARLGTYFARLAESDPDDAVLDAYENAIGAEVAGAGRRVLRFSRTVPASAEAVWAAWTDPARAVRWWAPRHFTVGAFEIAPTALAPIRVVLREGDAAEYESRGRVEEAEPGRRLVFTLAPVDPAGTPLFSARHTLTIHGGRQTTVDLVIEVSDVRPETAPAVAGLEPGWVQLLDALDAFLRS</sequence>
<dbReference type="InterPro" id="IPR013538">
    <property type="entry name" value="ASHA1/2-like_C"/>
</dbReference>
<dbReference type="Gene3D" id="3.30.530.20">
    <property type="match status" value="1"/>
</dbReference>